<name>A0A382LNR2_9ZZZZ</name>
<dbReference type="AlphaFoldDB" id="A0A382LNR2"/>
<dbReference type="InterPro" id="IPR016195">
    <property type="entry name" value="Pol/histidinol_Pase-like"/>
</dbReference>
<feature type="non-terminal residue" evidence="1">
    <location>
        <position position="224"/>
    </location>
</feature>
<evidence type="ECO:0000313" key="1">
    <source>
        <dbReference type="EMBL" id="SVC36887.1"/>
    </source>
</evidence>
<gene>
    <name evidence="1" type="ORF">METZ01_LOCUS289741</name>
</gene>
<dbReference type="SUPFAM" id="SSF89550">
    <property type="entry name" value="PHP domain-like"/>
    <property type="match status" value="1"/>
</dbReference>
<protein>
    <recommendedName>
        <fullName evidence="2">Phosphoesterase</fullName>
    </recommendedName>
</protein>
<evidence type="ECO:0008006" key="2">
    <source>
        <dbReference type="Google" id="ProtNLM"/>
    </source>
</evidence>
<organism evidence="1">
    <name type="scientific">marine metagenome</name>
    <dbReference type="NCBI Taxonomy" id="408172"/>
    <lineage>
        <taxon>unclassified sequences</taxon>
        <taxon>metagenomes</taxon>
        <taxon>ecological metagenomes</taxon>
    </lineage>
</organism>
<sequence>MKIALYSILASMLTLLGCSHTLSLPAKHTAVPATSTDQTHWLSGDHHIHSRYSVGWNLESSPPSPVIGGDAIYPTAMNALMARHHGLTWMVTTDHGGPKHSKINFELAYPELVRSRQVIPEILQFYGMELNSPGGDHSSIIVPHTEAEAHHLLLLESQFDSREVYPTDDSRNDHEQMLLALKTMQSIHPRPLVFAHHPSRSAASLGVFGLHAPAQLRAWNDVAP</sequence>
<reference evidence="1" key="1">
    <citation type="submission" date="2018-05" db="EMBL/GenBank/DDBJ databases">
        <authorList>
            <person name="Lanie J.A."/>
            <person name="Ng W.-L."/>
            <person name="Kazmierczak K.M."/>
            <person name="Andrzejewski T.M."/>
            <person name="Davidsen T.M."/>
            <person name="Wayne K.J."/>
            <person name="Tettelin H."/>
            <person name="Glass J.I."/>
            <person name="Rusch D."/>
            <person name="Podicherti R."/>
            <person name="Tsui H.-C.T."/>
            <person name="Winkler M.E."/>
        </authorList>
    </citation>
    <scope>NUCLEOTIDE SEQUENCE</scope>
</reference>
<accession>A0A382LNR2</accession>
<dbReference type="EMBL" id="UINC01087483">
    <property type="protein sequence ID" value="SVC36887.1"/>
    <property type="molecule type" value="Genomic_DNA"/>
</dbReference>
<dbReference type="PROSITE" id="PS51257">
    <property type="entry name" value="PROKAR_LIPOPROTEIN"/>
    <property type="match status" value="1"/>
</dbReference>
<dbReference type="Gene3D" id="3.20.20.140">
    <property type="entry name" value="Metal-dependent hydrolases"/>
    <property type="match status" value="1"/>
</dbReference>
<proteinExistence type="predicted"/>